<dbReference type="AlphaFoldDB" id="I7M3A3"/>
<dbReference type="Gene3D" id="3.30.420.40">
    <property type="match status" value="1"/>
</dbReference>
<dbReference type="InterPro" id="IPR043129">
    <property type="entry name" value="ATPase_NBD"/>
</dbReference>
<reference evidence="2" key="1">
    <citation type="journal article" date="2006" name="PLoS Biol.">
        <title>Macronuclear genome sequence of the ciliate Tetrahymena thermophila, a model eukaryote.</title>
        <authorList>
            <person name="Eisen J.A."/>
            <person name="Coyne R.S."/>
            <person name="Wu M."/>
            <person name="Wu D."/>
            <person name="Thiagarajan M."/>
            <person name="Wortman J.R."/>
            <person name="Badger J.H."/>
            <person name="Ren Q."/>
            <person name="Amedeo P."/>
            <person name="Jones K.M."/>
            <person name="Tallon L.J."/>
            <person name="Delcher A.L."/>
            <person name="Salzberg S.L."/>
            <person name="Silva J.C."/>
            <person name="Haas B.J."/>
            <person name="Majoros W.H."/>
            <person name="Farzad M."/>
            <person name="Carlton J.M."/>
            <person name="Smith R.K. Jr."/>
            <person name="Garg J."/>
            <person name="Pearlman R.E."/>
            <person name="Karrer K.M."/>
            <person name="Sun L."/>
            <person name="Manning G."/>
            <person name="Elde N.C."/>
            <person name="Turkewitz A.P."/>
            <person name="Asai D.J."/>
            <person name="Wilkes D.E."/>
            <person name="Wang Y."/>
            <person name="Cai H."/>
            <person name="Collins K."/>
            <person name="Stewart B.A."/>
            <person name="Lee S.R."/>
            <person name="Wilamowska K."/>
            <person name="Weinberg Z."/>
            <person name="Ruzzo W.L."/>
            <person name="Wloga D."/>
            <person name="Gaertig J."/>
            <person name="Frankel J."/>
            <person name="Tsao C.-C."/>
            <person name="Gorovsky M.A."/>
            <person name="Keeling P.J."/>
            <person name="Waller R.F."/>
            <person name="Patron N.J."/>
            <person name="Cherry J.M."/>
            <person name="Stover N.A."/>
            <person name="Krieger C.J."/>
            <person name="del Toro C."/>
            <person name="Ryder H.F."/>
            <person name="Williamson S.C."/>
            <person name="Barbeau R.A."/>
            <person name="Hamilton E.P."/>
            <person name="Orias E."/>
        </authorList>
    </citation>
    <scope>NUCLEOTIDE SEQUENCE [LARGE SCALE GENOMIC DNA]</scope>
    <source>
        <strain evidence="2">SB210</strain>
    </source>
</reference>
<dbReference type="GeneID" id="7836865"/>
<organism evidence="1 2">
    <name type="scientific">Tetrahymena thermophila (strain SB210)</name>
    <dbReference type="NCBI Taxonomy" id="312017"/>
    <lineage>
        <taxon>Eukaryota</taxon>
        <taxon>Sar</taxon>
        <taxon>Alveolata</taxon>
        <taxon>Ciliophora</taxon>
        <taxon>Intramacronucleata</taxon>
        <taxon>Oligohymenophorea</taxon>
        <taxon>Hymenostomatida</taxon>
        <taxon>Tetrahymenina</taxon>
        <taxon>Tetrahymenidae</taxon>
        <taxon>Tetrahymena</taxon>
    </lineage>
</organism>
<dbReference type="RefSeq" id="XP_001023007.1">
    <property type="nucleotide sequence ID" value="XM_001023007.3"/>
</dbReference>
<sequence>MDSLDSQSKKQQQEELEKTPFNVCIEIGSSRVKVGVQNIKTQQFDFFSEDTKFFFYPLDSLFDKLSEFLHQKGVYLIQKIGISTTGEVDSEKGTIKQCGTLKIRSKQKHFQDFELVGLINTKLQQKILEKDLTYLINDGHSAGLGIYYYAKEKHDFPFVSLSLGTYPAVSVITDSFIATVEARKNFIKGKHISAYCAKSLVEKDKKTDQEYTQNILDIIPLLNKISFNMTGENMTHLFILGGMSNHITDDLFFKDEAIKNTTTIIKDDQIIYNQIIFPALLKYHPKLSADVQIISKEDFSVVID</sequence>
<evidence type="ECO:0000313" key="2">
    <source>
        <dbReference type="Proteomes" id="UP000009168"/>
    </source>
</evidence>
<gene>
    <name evidence="1" type="ORF">TTHERM_00348520</name>
</gene>
<accession>I7M3A3</accession>
<dbReference type="Proteomes" id="UP000009168">
    <property type="component" value="Unassembled WGS sequence"/>
</dbReference>
<evidence type="ECO:0000313" key="1">
    <source>
        <dbReference type="EMBL" id="EAS02762.1"/>
    </source>
</evidence>
<proteinExistence type="predicted"/>
<dbReference type="HOGENOM" id="CLU_916692_0_0_1"/>
<protein>
    <submittedName>
        <fullName evidence="1">Uncharacterized protein</fullName>
    </submittedName>
</protein>
<name>I7M3A3_TETTS</name>
<dbReference type="SUPFAM" id="SSF53067">
    <property type="entry name" value="Actin-like ATPase domain"/>
    <property type="match status" value="1"/>
</dbReference>
<keyword evidence="2" id="KW-1185">Reference proteome</keyword>
<dbReference type="InParanoid" id="I7M3A3"/>
<dbReference type="EMBL" id="GG662523">
    <property type="protein sequence ID" value="EAS02762.1"/>
    <property type="molecule type" value="Genomic_DNA"/>
</dbReference>
<dbReference type="KEGG" id="tet:TTHERM_00348520"/>